<evidence type="ECO:0000313" key="3">
    <source>
        <dbReference type="EMBL" id="RNL82386.1"/>
    </source>
</evidence>
<dbReference type="PANTHER" id="PTHR37842">
    <property type="match status" value="1"/>
</dbReference>
<dbReference type="InterPro" id="IPR041437">
    <property type="entry name" value="GH115_C"/>
</dbReference>
<feature type="domain" description="Gylcosyl hydrolase 115 C-terminal" evidence="2">
    <location>
        <begin position="702"/>
        <end position="864"/>
    </location>
</feature>
<dbReference type="Gene3D" id="2.60.120.1620">
    <property type="match status" value="1"/>
</dbReference>
<evidence type="ECO:0000313" key="4">
    <source>
        <dbReference type="Proteomes" id="UP000267469"/>
    </source>
</evidence>
<dbReference type="Gene3D" id="3.30.379.10">
    <property type="entry name" value="Chitobiase/beta-hexosaminidase domain 2-like"/>
    <property type="match status" value="1"/>
</dbReference>
<dbReference type="SUPFAM" id="SSF55545">
    <property type="entry name" value="beta-N-acetylhexosaminidase-like domain"/>
    <property type="match status" value="1"/>
</dbReference>
<dbReference type="Pfam" id="PF15979">
    <property type="entry name" value="Glyco_hydro_115"/>
    <property type="match status" value="1"/>
</dbReference>
<evidence type="ECO:0000259" key="2">
    <source>
        <dbReference type="Pfam" id="PF17829"/>
    </source>
</evidence>
<keyword evidence="1" id="KW-0378">Hydrolase</keyword>
<dbReference type="EMBL" id="RJTM01000114">
    <property type="protein sequence ID" value="RNL82386.1"/>
    <property type="molecule type" value="Genomic_DNA"/>
</dbReference>
<keyword evidence="4" id="KW-1185">Reference proteome</keyword>
<dbReference type="Gene3D" id="1.20.58.2150">
    <property type="match status" value="1"/>
</dbReference>
<dbReference type="GO" id="GO:0016787">
    <property type="term" value="F:hydrolase activity"/>
    <property type="evidence" value="ECO:0007669"/>
    <property type="project" value="UniProtKB-KW"/>
</dbReference>
<reference evidence="3 4" key="1">
    <citation type="submission" date="2018-10" db="EMBL/GenBank/DDBJ databases">
        <title>Sinomicrobium pectinilyticum sp. nov., a pectinase-producing bacterium isolated from alkaline and saline soil, and emended description of the genus Sinomicrobium.</title>
        <authorList>
            <person name="Cheng B."/>
            <person name="Li C."/>
            <person name="Lai Q."/>
            <person name="Du M."/>
            <person name="Shao Z."/>
            <person name="Xu P."/>
            <person name="Yang C."/>
        </authorList>
    </citation>
    <scope>NUCLEOTIDE SEQUENCE [LARGE SCALE GENOMIC DNA]</scope>
    <source>
        <strain evidence="3 4">5DNS001</strain>
    </source>
</reference>
<dbReference type="InterPro" id="IPR029018">
    <property type="entry name" value="Hex-like_dom2"/>
</dbReference>
<dbReference type="Proteomes" id="UP000267469">
    <property type="component" value="Unassembled WGS sequence"/>
</dbReference>
<sequence length="873" mass="99134">MKNLKISFNILWMLTIPIYLLSGCSGSGPEQEEGTFLVSGKPGKEAFSLTDCSVMYDHTDFTVVKKTAALLAGDIASVTAIRPEVLTKDARGNVILLGTLGKNSLIDQLVSEGKLDVSDIQGGWEQFKIKRLQDPLPGIKQALVIVGSDRRGTAYGAFALSEAMGVTAWEWWADVPVKKRDQLYVTEDYSSKTPSVKYRGIFINDEDWGLHPWAAKNYEKDLEDIGPKTYARVFELILRLKGNMMAPAMHSCSGAFYSHSESKEVADEFGIMITTAHCEPLLFNNASKSEWDSEVDGEWDYVINKETIRKKLDDRVHEASPYENIYTVGIRGLHDEGMRGNYPDSIRLNTLTEVMADQRDILTKYLKKPVEDIPQIFVPYKETLDLYELGLEVPEDVTLVWVDDNYGYMKRLSNPEEQKRNGGAGVYYHTSYLGPPHDYLWLCTTPPVLMYEELKKAYDTGADRYWLLNIGDIKPAELGMQTFFDMAWDLDSYDFKNINQHQSRFLAGIFGAKYEKEFQEILDTYYRLAWSRKPEFMGWEREWDAPEYRELTDTDYSFQNYNDAQQRLADYRDISDLSDKILRELPEAYRPAFFEMVAYPVMGSYQMNRKFLLAQLNHEQVKENNFSAANWAAEQSQTAYDSINSLTEKYNNLLGGKWKGMMQLAPGLVARYQNMPDVVYTKGAGHTPVDLSPQKSKNRLEGCTVLDLAKYTDKVAKDGHTLRVIEGIGYDWEVIQLGEATEKTADPENPDGSRFEYEFSRVDADSVTVYVYTLPVFPLYEGKSTRFGISVDNQPVYVTENRPKEFSEGWKDQVLQNGALAVAGFPVEQKAKKHTLKLTCGDPGVIVQRIVIDWGGLKKTYVGPGVSLSLKPQ</sequence>
<dbReference type="GO" id="GO:0005975">
    <property type="term" value="P:carbohydrate metabolic process"/>
    <property type="evidence" value="ECO:0007669"/>
    <property type="project" value="UniProtKB-ARBA"/>
</dbReference>
<gene>
    <name evidence="3" type="ORF">ED312_17140</name>
</gene>
<evidence type="ECO:0000256" key="1">
    <source>
        <dbReference type="ARBA" id="ARBA00022801"/>
    </source>
</evidence>
<dbReference type="PROSITE" id="PS51257">
    <property type="entry name" value="PROKAR_LIPOPROTEIN"/>
    <property type="match status" value="1"/>
</dbReference>
<proteinExistence type="predicted"/>
<dbReference type="InterPro" id="IPR042301">
    <property type="entry name" value="GH115_sf"/>
</dbReference>
<comment type="caution">
    <text evidence="3">The sequence shown here is derived from an EMBL/GenBank/DDBJ whole genome shotgun (WGS) entry which is preliminary data.</text>
</comment>
<organism evidence="3 4">
    <name type="scientific">Sinomicrobium pectinilyticum</name>
    <dbReference type="NCBI Taxonomy" id="1084421"/>
    <lineage>
        <taxon>Bacteria</taxon>
        <taxon>Pseudomonadati</taxon>
        <taxon>Bacteroidota</taxon>
        <taxon>Flavobacteriia</taxon>
        <taxon>Flavobacteriales</taxon>
        <taxon>Flavobacteriaceae</taxon>
        <taxon>Sinomicrobium</taxon>
    </lineage>
</organism>
<dbReference type="AlphaFoldDB" id="A0A3N0E3J1"/>
<dbReference type="PANTHER" id="PTHR37842:SF2">
    <property type="entry name" value="GYLCOSYL HYDROLASE 115 C-TERMINAL DOMAIN-CONTAINING PROTEIN"/>
    <property type="match status" value="1"/>
</dbReference>
<dbReference type="Pfam" id="PF17829">
    <property type="entry name" value="GH115_C"/>
    <property type="match status" value="1"/>
</dbReference>
<dbReference type="InterPro" id="IPR031924">
    <property type="entry name" value="GH115"/>
</dbReference>
<dbReference type="Gene3D" id="3.20.20.520">
    <property type="entry name" value="Glycosyl hydrolase family 115"/>
    <property type="match status" value="1"/>
</dbReference>
<protein>
    <recommendedName>
        <fullName evidence="2">Gylcosyl hydrolase 115 C-terminal domain-containing protein</fullName>
    </recommendedName>
</protein>
<accession>A0A3N0E3J1</accession>
<dbReference type="RefSeq" id="WP_123217253.1">
    <property type="nucleotide sequence ID" value="NZ_RJTM01000114.1"/>
</dbReference>
<name>A0A3N0E3J1_SINP1</name>
<dbReference type="OrthoDB" id="8727830at2"/>